<dbReference type="KEGG" id="aym:YM304_26710"/>
<keyword evidence="2 5" id="KW-0436">Ligase</keyword>
<organism evidence="5 6">
    <name type="scientific">Ilumatobacter coccineus (strain NBRC 103263 / KCTC 29153 / YM16-304)</name>
    <dbReference type="NCBI Taxonomy" id="1313172"/>
    <lineage>
        <taxon>Bacteria</taxon>
        <taxon>Bacillati</taxon>
        <taxon>Actinomycetota</taxon>
        <taxon>Acidimicrobiia</taxon>
        <taxon>Acidimicrobiales</taxon>
        <taxon>Ilumatobacteraceae</taxon>
        <taxon>Ilumatobacter</taxon>
    </lineage>
</organism>
<evidence type="ECO:0000256" key="1">
    <source>
        <dbReference type="ARBA" id="ARBA00006432"/>
    </source>
</evidence>
<name>A0A6C7ECX3_ILUCY</name>
<dbReference type="InterPro" id="IPR020845">
    <property type="entry name" value="AMP-binding_CS"/>
</dbReference>
<reference evidence="5 6" key="1">
    <citation type="journal article" date="2013" name="Int. J. Syst. Evol. Microbiol.">
        <title>Ilumatobacter nonamiense sp. nov. and Ilumatobacter coccineum sp. nov., isolated from seashore sand.</title>
        <authorList>
            <person name="Matsumoto A."/>
            <person name="Kasai H."/>
            <person name="Matsuo Y."/>
            <person name="Shizuri Y."/>
            <person name="Ichikawa N."/>
            <person name="Fujita N."/>
            <person name="Omura S."/>
            <person name="Takahashi Y."/>
        </authorList>
    </citation>
    <scope>NUCLEOTIDE SEQUENCE [LARGE SCALE GENOMIC DNA]</scope>
    <source>
        <strain evidence="6">NBRC 103263 / KCTC 29153 / YM16-304</strain>
    </source>
</reference>
<sequence>MHLADIGRYWAANRAESVGLRFEGRSYTWREIDRRTDELAAGLAAIGVEPGDRVGILMGNRPEWCETAMATLKLDAIVVPMNVRFTASEVAYVADDADCRLVVSDDEFAAALEQLGDRRVLLADELEGHHRSGEAPARRLAGERSGGTAPAFVCYTSGTTGDPKGAILTHESWYAGSQGWAQAVGLGADDRVLLPFPLAFTGGLAVWLFTYWAGGCVVLERGFEPGRGLELIEQERITGLFAVPVIYQSMIEHPNWASTDLSSWRVASSGGAAVPESLIRAVQDRGVPMAQGYSLTEASAAGTVLGPDDALRKLGSAGLPVMHGEIVIGAADGRILPVGEVGEILVRGPQIMAGYWNRPEESAAALADGWLHTGDLGRLDDDGYLYVVDRLKDMLISGGLNVYPAEIERLLGDLPGVTELAVVGVRDERWGETPAVIVVGDAELVDAPSVLGACDGTLADFKVPRYLVVRDEPLPRNMSGKILKRELQVEYADLAATADPIR</sequence>
<gene>
    <name evidence="5" type="ORF">YM304_26710</name>
</gene>
<dbReference type="InterPro" id="IPR045851">
    <property type="entry name" value="AMP-bd_C_sf"/>
</dbReference>
<evidence type="ECO:0000259" key="3">
    <source>
        <dbReference type="Pfam" id="PF00501"/>
    </source>
</evidence>
<dbReference type="InterPro" id="IPR025110">
    <property type="entry name" value="AMP-bd_C"/>
</dbReference>
<dbReference type="Gene3D" id="3.30.300.30">
    <property type="match status" value="1"/>
</dbReference>
<dbReference type="EMBL" id="AP012057">
    <property type="protein sequence ID" value="BAN02985.1"/>
    <property type="molecule type" value="Genomic_DNA"/>
</dbReference>
<dbReference type="PANTHER" id="PTHR43201">
    <property type="entry name" value="ACYL-COA SYNTHETASE"/>
    <property type="match status" value="1"/>
</dbReference>
<dbReference type="SUPFAM" id="SSF56801">
    <property type="entry name" value="Acetyl-CoA synthetase-like"/>
    <property type="match status" value="1"/>
</dbReference>
<evidence type="ECO:0000313" key="5">
    <source>
        <dbReference type="EMBL" id="BAN02985.1"/>
    </source>
</evidence>
<dbReference type="AlphaFoldDB" id="A0A6C7ECX3"/>
<dbReference type="InterPro" id="IPR042099">
    <property type="entry name" value="ANL_N_sf"/>
</dbReference>
<feature type="domain" description="AMP-dependent synthetase/ligase" evidence="3">
    <location>
        <begin position="10"/>
        <end position="356"/>
    </location>
</feature>
<accession>A0A6C7ECX3</accession>
<dbReference type="GO" id="GO:0006631">
    <property type="term" value="P:fatty acid metabolic process"/>
    <property type="evidence" value="ECO:0007669"/>
    <property type="project" value="TreeGrafter"/>
</dbReference>
<proteinExistence type="inferred from homology"/>
<evidence type="ECO:0000259" key="4">
    <source>
        <dbReference type="Pfam" id="PF13193"/>
    </source>
</evidence>
<dbReference type="PANTHER" id="PTHR43201:SF5">
    <property type="entry name" value="MEDIUM-CHAIN ACYL-COA LIGASE ACSF2, MITOCHONDRIAL"/>
    <property type="match status" value="1"/>
</dbReference>
<dbReference type="GO" id="GO:0031956">
    <property type="term" value="F:medium-chain fatty acid-CoA ligase activity"/>
    <property type="evidence" value="ECO:0007669"/>
    <property type="project" value="TreeGrafter"/>
</dbReference>
<comment type="similarity">
    <text evidence="1">Belongs to the ATP-dependent AMP-binding enzyme family.</text>
</comment>
<dbReference type="Pfam" id="PF00501">
    <property type="entry name" value="AMP-binding"/>
    <property type="match status" value="1"/>
</dbReference>
<feature type="domain" description="AMP-binding enzyme C-terminal" evidence="4">
    <location>
        <begin position="406"/>
        <end position="481"/>
    </location>
</feature>
<dbReference type="Pfam" id="PF13193">
    <property type="entry name" value="AMP-binding_C"/>
    <property type="match status" value="1"/>
</dbReference>
<keyword evidence="6" id="KW-1185">Reference proteome</keyword>
<dbReference type="Gene3D" id="3.40.50.12780">
    <property type="entry name" value="N-terminal domain of ligase-like"/>
    <property type="match status" value="1"/>
</dbReference>
<dbReference type="PROSITE" id="PS00455">
    <property type="entry name" value="AMP_BINDING"/>
    <property type="match status" value="1"/>
</dbReference>
<dbReference type="EC" id="6.2.1.-" evidence="5"/>
<dbReference type="InterPro" id="IPR000873">
    <property type="entry name" value="AMP-dep_synth/lig_dom"/>
</dbReference>
<dbReference type="Proteomes" id="UP000011863">
    <property type="component" value="Chromosome"/>
</dbReference>
<evidence type="ECO:0000313" key="6">
    <source>
        <dbReference type="Proteomes" id="UP000011863"/>
    </source>
</evidence>
<evidence type="ECO:0000256" key="2">
    <source>
        <dbReference type="ARBA" id="ARBA00022598"/>
    </source>
</evidence>
<protein>
    <submittedName>
        <fullName evidence="5">Putative fatty-acid--CoA ligase</fullName>
        <ecNumber evidence="5">6.2.1.-</ecNumber>
    </submittedName>
</protein>